<reference evidence="1" key="1">
    <citation type="submission" date="2023-10" db="EMBL/GenBank/DDBJ databases">
        <title>Screening of Alkalihalophilus pseudofirmusBZ-TG-HK211 and Its Alleviation of Salt Stress on Rapeseed Growth.</title>
        <authorList>
            <person name="Zhao B."/>
            <person name="Guo T."/>
        </authorList>
    </citation>
    <scope>NUCLEOTIDE SEQUENCE</scope>
    <source>
        <strain evidence="1">BZ-TG-HK211</strain>
    </source>
</reference>
<proteinExistence type="predicted"/>
<accession>A0AAJ2NQK6</accession>
<name>A0AAJ2NQK6_ALKPS</name>
<dbReference type="AlphaFoldDB" id="A0AAJ2NQK6"/>
<dbReference type="Proteomes" id="UP001285636">
    <property type="component" value="Unassembled WGS sequence"/>
</dbReference>
<evidence type="ECO:0000313" key="1">
    <source>
        <dbReference type="EMBL" id="MDV2886693.1"/>
    </source>
</evidence>
<sequence length="153" mass="16128">MLLQFKLEDIIDSGLIDFEPPVVACECQINISAGTIPFEGGTISIEDSTFCDCETGESEFEATFAVGDTTTTATLVPGTALVNCETESPTVSFDVAVAEGPLEGRYTLVIEFDEENGEFTIVSPPGFPPIGTVDNIDFEIIDCTENGNGNGAG</sequence>
<comment type="caution">
    <text evidence="1">The sequence shown here is derived from an EMBL/GenBank/DDBJ whole genome shotgun (WGS) entry which is preliminary data.</text>
</comment>
<dbReference type="RefSeq" id="WP_323467337.1">
    <property type="nucleotide sequence ID" value="NZ_CP144224.1"/>
</dbReference>
<dbReference type="EMBL" id="JAWJAY010000004">
    <property type="protein sequence ID" value="MDV2886693.1"/>
    <property type="molecule type" value="Genomic_DNA"/>
</dbReference>
<protein>
    <submittedName>
        <fullName evidence="1">Uncharacterized protein</fullName>
    </submittedName>
</protein>
<gene>
    <name evidence="1" type="ORF">RYX45_15985</name>
</gene>
<evidence type="ECO:0000313" key="2">
    <source>
        <dbReference type="Proteomes" id="UP001285636"/>
    </source>
</evidence>
<organism evidence="1 2">
    <name type="scientific">Alkalihalophilus pseudofirmus</name>
    <name type="common">Bacillus pseudofirmus</name>
    <dbReference type="NCBI Taxonomy" id="79885"/>
    <lineage>
        <taxon>Bacteria</taxon>
        <taxon>Bacillati</taxon>
        <taxon>Bacillota</taxon>
        <taxon>Bacilli</taxon>
        <taxon>Bacillales</taxon>
        <taxon>Bacillaceae</taxon>
        <taxon>Alkalihalophilus</taxon>
    </lineage>
</organism>